<proteinExistence type="predicted"/>
<evidence type="ECO:0000313" key="1">
    <source>
        <dbReference type="EMBL" id="KAL0155288.1"/>
    </source>
</evidence>
<comment type="caution">
    <text evidence="1">The sequence shown here is derived from an EMBL/GenBank/DDBJ whole genome shotgun (WGS) entry which is preliminary data.</text>
</comment>
<accession>A0ABD0MZA5</accession>
<feature type="non-terminal residue" evidence="1">
    <location>
        <position position="59"/>
    </location>
</feature>
<sequence>MVRAQTALRWLAECCSLQSSRILWLPCPALMSSLPLLEPAAMEPPRVPAGDPTLLPKAR</sequence>
<reference evidence="1 2" key="1">
    <citation type="submission" date="2024-05" db="EMBL/GenBank/DDBJ databases">
        <title>Genome sequencing and assembly of Indian major carp, Cirrhinus mrigala (Hamilton, 1822).</title>
        <authorList>
            <person name="Mohindra V."/>
            <person name="Chowdhury L.M."/>
            <person name="Lal K."/>
            <person name="Jena J.K."/>
        </authorList>
    </citation>
    <scope>NUCLEOTIDE SEQUENCE [LARGE SCALE GENOMIC DNA]</scope>
    <source>
        <strain evidence="1">CM1030</strain>
        <tissue evidence="1">Blood</tissue>
    </source>
</reference>
<name>A0ABD0MZA5_CIRMR</name>
<organism evidence="1 2">
    <name type="scientific">Cirrhinus mrigala</name>
    <name type="common">Mrigala</name>
    <dbReference type="NCBI Taxonomy" id="683832"/>
    <lineage>
        <taxon>Eukaryota</taxon>
        <taxon>Metazoa</taxon>
        <taxon>Chordata</taxon>
        <taxon>Craniata</taxon>
        <taxon>Vertebrata</taxon>
        <taxon>Euteleostomi</taxon>
        <taxon>Actinopterygii</taxon>
        <taxon>Neopterygii</taxon>
        <taxon>Teleostei</taxon>
        <taxon>Ostariophysi</taxon>
        <taxon>Cypriniformes</taxon>
        <taxon>Cyprinidae</taxon>
        <taxon>Labeoninae</taxon>
        <taxon>Labeonini</taxon>
        <taxon>Cirrhinus</taxon>
    </lineage>
</organism>
<keyword evidence="2" id="KW-1185">Reference proteome</keyword>
<gene>
    <name evidence="1" type="ORF">M9458_049551</name>
</gene>
<dbReference type="Proteomes" id="UP001529510">
    <property type="component" value="Unassembled WGS sequence"/>
</dbReference>
<evidence type="ECO:0000313" key="2">
    <source>
        <dbReference type="Proteomes" id="UP001529510"/>
    </source>
</evidence>
<dbReference type="EMBL" id="JAMKFB020000025">
    <property type="protein sequence ID" value="KAL0155288.1"/>
    <property type="molecule type" value="Genomic_DNA"/>
</dbReference>
<protein>
    <submittedName>
        <fullName evidence="1">Uncharacterized protein</fullName>
    </submittedName>
</protein>
<dbReference type="AlphaFoldDB" id="A0ABD0MZA5"/>